<dbReference type="EMBL" id="FOJU01000001">
    <property type="protein sequence ID" value="SFA69831.1"/>
    <property type="molecule type" value="Genomic_DNA"/>
</dbReference>
<feature type="transmembrane region" description="Helical" evidence="1">
    <location>
        <begin position="21"/>
        <end position="42"/>
    </location>
</feature>
<feature type="transmembrane region" description="Helical" evidence="1">
    <location>
        <begin position="62"/>
        <end position="83"/>
    </location>
</feature>
<reference evidence="2 3" key="1">
    <citation type="submission" date="2016-10" db="EMBL/GenBank/DDBJ databases">
        <authorList>
            <person name="de Groot N.N."/>
        </authorList>
    </citation>
    <scope>NUCLEOTIDE SEQUENCE [LARGE SCALE GENOMIC DNA]</scope>
    <source>
        <strain evidence="2 3">DSM 29316</strain>
    </source>
</reference>
<dbReference type="Proteomes" id="UP000198796">
    <property type="component" value="Unassembled WGS sequence"/>
</dbReference>
<gene>
    <name evidence="2" type="ORF">SAMN05421688_0162</name>
</gene>
<keyword evidence="1" id="KW-1133">Transmembrane helix</keyword>
<feature type="transmembrane region" description="Helical" evidence="1">
    <location>
        <begin position="127"/>
        <end position="144"/>
    </location>
</feature>
<evidence type="ECO:0000256" key="1">
    <source>
        <dbReference type="SAM" id="Phobius"/>
    </source>
</evidence>
<name>A0A1I0V0L5_9RHOB</name>
<feature type="transmembrane region" description="Helical" evidence="1">
    <location>
        <begin position="95"/>
        <end position="115"/>
    </location>
</feature>
<keyword evidence="1" id="KW-0812">Transmembrane</keyword>
<proteinExistence type="predicted"/>
<accession>A0A1I0V0L5</accession>
<keyword evidence="1" id="KW-0472">Membrane</keyword>
<protein>
    <submittedName>
        <fullName evidence="2">Uncharacterized protein</fullName>
    </submittedName>
</protein>
<keyword evidence="3" id="KW-1185">Reference proteome</keyword>
<sequence>MEVVAAQSLFEKESYMFASTLFTVVGLGALCWLVFNLAVYALPFAVGLTTGLYLHEAGQGVLLSLIAGLFVGGFITALGEFAFDRIRWPPLKLAVGLIYAIPAGIAGFHAAKGLAEFGSAGAGTTTFLSWLGALIIGGTAWARVSGWSEVNAMSEPHPHRSFDEH</sequence>
<evidence type="ECO:0000313" key="2">
    <source>
        <dbReference type="EMBL" id="SFA69831.1"/>
    </source>
</evidence>
<evidence type="ECO:0000313" key="3">
    <source>
        <dbReference type="Proteomes" id="UP000198796"/>
    </source>
</evidence>
<dbReference type="STRING" id="871651.SAMN05421688_0162"/>
<organism evidence="2 3">
    <name type="scientific">Poseidonocella pacifica</name>
    <dbReference type="NCBI Taxonomy" id="871651"/>
    <lineage>
        <taxon>Bacteria</taxon>
        <taxon>Pseudomonadati</taxon>
        <taxon>Pseudomonadota</taxon>
        <taxon>Alphaproteobacteria</taxon>
        <taxon>Rhodobacterales</taxon>
        <taxon>Roseobacteraceae</taxon>
        <taxon>Poseidonocella</taxon>
    </lineage>
</organism>
<dbReference type="AlphaFoldDB" id="A0A1I0V0L5"/>